<evidence type="ECO:0000313" key="2">
    <source>
        <dbReference type="EMBL" id="QOY40936.1"/>
    </source>
</evidence>
<protein>
    <recommendedName>
        <fullName evidence="1">Vacuolar membrane-associated protein Iml1 N-terminal domain-containing protein</fullName>
    </recommendedName>
</protein>
<dbReference type="PANTHER" id="PTHR13179">
    <property type="entry name" value="DEP DOMAIN CONTAINING PROTEIN 5"/>
    <property type="match status" value="1"/>
</dbReference>
<dbReference type="GO" id="GO:0005096">
    <property type="term" value="F:GTPase activator activity"/>
    <property type="evidence" value="ECO:0007669"/>
    <property type="project" value="InterPro"/>
</dbReference>
<gene>
    <name evidence="2" type="ORF">CPATCC_002554</name>
</gene>
<feature type="domain" description="Vacuolar membrane-associated protein Iml1 N-terminal" evidence="1">
    <location>
        <begin position="120"/>
        <end position="388"/>
    </location>
</feature>
<dbReference type="InterPro" id="IPR027244">
    <property type="entry name" value="IML1"/>
</dbReference>
<name>A0A7S7LGQ5_CRYPV</name>
<accession>A0A7S7LGQ5</accession>
<organism evidence="2 3">
    <name type="scientific">Cryptosporidium parvum</name>
    <dbReference type="NCBI Taxonomy" id="5807"/>
    <lineage>
        <taxon>Eukaryota</taxon>
        <taxon>Sar</taxon>
        <taxon>Alveolata</taxon>
        <taxon>Apicomplexa</taxon>
        <taxon>Conoidasida</taxon>
        <taxon>Coccidia</taxon>
        <taxon>Eucoccidiorida</taxon>
        <taxon>Eimeriorina</taxon>
        <taxon>Cryptosporidiidae</taxon>
        <taxon>Cryptosporidium</taxon>
    </lineage>
</organism>
<dbReference type="EMBL" id="CP044417">
    <property type="protein sequence ID" value="QOY40936.1"/>
    <property type="molecule type" value="Genomic_DNA"/>
</dbReference>
<sequence length="1300" mass="152679">MKENNDIFKGKNIDGKILVPLSFHNSKKSSSPILISQDLSEKLFKKYGNQENYFEIISHLNPECDVIYFQLNNRIVTENFNIGGLSVLDYVVRSSGIPLIRQEVEIRKVISKKDIELTIVELSLPEIHISPRDLWYYEKSLVGKILYNGISPQITYEINQYLPISITRMGNENEENNMNKKIIISGLVTDDTTFFIRPKSVRIIFIVIISKEFFCFSSNGFPWWRGIISFFKEYLTSNKQSIEHHYITILLAWKVKEETKTMDYYQVFWEGVLSHITLSQTSINKFVEKLRNIMISFQKNQNLIKSLVSYCESNILESINLAVTQLQNDLIDGSIVWTGRNIKVLSSGPPIIISDLENYQRLLNLSKITEVRFLKTSITCDFISFSELNWYHFLTIYIVKIKNSLYQETLKEIKLKIPITISYYKIKNIFYNDYNGNFNLSSTITLLDEYIDDKFYFKQSKIQIEDNENEDDCESDIDLILSGKDLVVRNISSFVNKKESFEYSLSDFDNFSKDLSSNNKPKDYQYINEIELLSHSLGTLLLPLTTSNLSKIDIEKNISNSKDLILSEIQRTSNWTLTPRKELFLAYIWKNYRINNPKLINCDFIDYSTFTDKSENKDINIEILRLIYYELIVHRMSMSFQISTFKSNSIISHYNSENIQMLKCYNSLSNNIIPNYNCIHQLILLKEDNNILVEVIDAIIQDNSNNSTSAGIGISTSTNTNINTGNCTKNDNMSSNLNSNIINNSSNNNDNGNNKNETFSIEVNQENNSVPFYTFLPKSIINSQDINENELKNIIINYKYEYFLYRSKNHDYNDIISEKPLKGKYIKYYTIFNNLSNVNFSTVDEILVWQREIPFINELINESFNELLNYNFDKNNLDYYYLLTSYISGLSISYIHFAFIPFVKTNNTSTNIINFYTNKSEQNKNVTNDILNFDQDNKFEILDCYSNYYKDCCLASILNNWIKINSVNNDQLKEMVDYNIGKIDDECLNMKNLKKISEINIKSLIKSLESFFFKNAPSNIDHSFNIEIMNDHNYLKNERKSIKILYSWCETFEHIKEEYESESKEKYREINLNYNNNNNNNNNINVNHNGIDNIDTNNFEPINWFVIYYDSIWHSLLPLKFSIGWLTCPSILISRIVRKLKSILLNYNFTLMQLRSSDVYSSYEIFPDNSILSSYTPLNPPYLIKFKKSISNNTLKLLLKKFISFPLSLQLIYFDQSNSISRFFLVESHSIYSLELNQNAILLRINYYQYFWKNQFQYDSFPILKCPCSSSMFDPSWRNNIFHFHFKHIKKIVKNMHIYR</sequence>
<evidence type="ECO:0000313" key="3">
    <source>
        <dbReference type="Proteomes" id="UP000593906"/>
    </source>
</evidence>
<reference evidence="2 3" key="1">
    <citation type="submission" date="2019-09" db="EMBL/GenBank/DDBJ databases">
        <title>Consistent, comparative and evidence-based genome assembly and annotation for Cryptosporidium parvum, C. hominis and C. tyzzeri.</title>
        <authorList>
            <person name="Baptista R.P."/>
            <person name="Li Y."/>
            <person name="Sateriale A."/>
            <person name="Ansell B."/>
            <person name="Jex A."/>
            <person name="Sanders M."/>
            <person name="Brooks K."/>
            <person name="Tracey A."/>
            <person name="Berriman M."/>
            <person name="Striepen B."/>
            <person name="Cotton J.A."/>
            <person name="Kissinger J.C."/>
        </authorList>
    </citation>
    <scope>NUCLEOTIDE SEQUENCE [LARGE SCALE GENOMIC DNA]</scope>
    <source>
        <strain evidence="2 3">IOWA-ATCC</strain>
    </source>
</reference>
<dbReference type="PANTHER" id="PTHR13179:SF8">
    <property type="entry name" value="GATOR COMPLEX PROTEIN DEPDC5"/>
    <property type="match status" value="1"/>
</dbReference>
<dbReference type="GO" id="GO:0010508">
    <property type="term" value="P:positive regulation of autophagy"/>
    <property type="evidence" value="ECO:0007669"/>
    <property type="project" value="TreeGrafter"/>
</dbReference>
<proteinExistence type="predicted"/>
<evidence type="ECO:0000259" key="1">
    <source>
        <dbReference type="Pfam" id="PF12257"/>
    </source>
</evidence>
<dbReference type="VEuPathDB" id="CryptoDB:CPATCC_0012040"/>
<dbReference type="InterPro" id="IPR048255">
    <property type="entry name" value="IML1_N"/>
</dbReference>
<dbReference type="GO" id="GO:1904262">
    <property type="term" value="P:negative regulation of TORC1 signaling"/>
    <property type="evidence" value="ECO:0007669"/>
    <property type="project" value="TreeGrafter"/>
</dbReference>
<dbReference type="Pfam" id="PF12257">
    <property type="entry name" value="IML1"/>
    <property type="match status" value="1"/>
</dbReference>
<dbReference type="Proteomes" id="UP000593906">
    <property type="component" value="Chromosome 6"/>
</dbReference>
<dbReference type="GO" id="GO:1990130">
    <property type="term" value="C:GATOR1 complex"/>
    <property type="evidence" value="ECO:0007669"/>
    <property type="project" value="TreeGrafter"/>
</dbReference>